<gene>
    <name evidence="2" type="ORF">A374_03739</name>
</gene>
<dbReference type="eggNOG" id="COG1832">
    <property type="taxonomic scope" value="Bacteria"/>
</dbReference>
<evidence type="ECO:0000313" key="2">
    <source>
        <dbReference type="EMBL" id="EIT86652.1"/>
    </source>
</evidence>
<dbReference type="Pfam" id="PF13380">
    <property type="entry name" value="CoA_binding_2"/>
    <property type="match status" value="1"/>
</dbReference>
<dbReference type="Gene3D" id="3.40.50.720">
    <property type="entry name" value="NAD(P)-binding Rossmann-like Domain"/>
    <property type="match status" value="1"/>
</dbReference>
<name>I8AL93_9BACL</name>
<proteinExistence type="predicted"/>
<dbReference type="STRING" id="1196324.A374_03739"/>
<evidence type="ECO:0000259" key="1">
    <source>
        <dbReference type="SMART" id="SM00881"/>
    </source>
</evidence>
<dbReference type="PANTHER" id="PTHR33303">
    <property type="entry name" value="CYTOPLASMIC PROTEIN-RELATED"/>
    <property type="match status" value="1"/>
</dbReference>
<evidence type="ECO:0000313" key="3">
    <source>
        <dbReference type="Proteomes" id="UP000004080"/>
    </source>
</evidence>
<dbReference type="RefSeq" id="WP_007200847.1">
    <property type="nucleotide sequence ID" value="NZ_AKKV01000020.1"/>
</dbReference>
<dbReference type="EMBL" id="AKKV01000020">
    <property type="protein sequence ID" value="EIT86652.1"/>
    <property type="molecule type" value="Genomic_DNA"/>
</dbReference>
<reference evidence="2 3" key="1">
    <citation type="journal article" date="2012" name="J. Bacteriol.">
        <title>Genome of Bacillus macauensis ZFHKF-1, a Long-Chain-Forming Bacterium.</title>
        <authorList>
            <person name="Cai L."/>
            <person name="Zhang T."/>
        </authorList>
    </citation>
    <scope>NUCLEOTIDE SEQUENCE [LARGE SCALE GENOMIC DNA]</scope>
    <source>
        <strain evidence="2 3">ZFHKF-1</strain>
    </source>
</reference>
<protein>
    <submittedName>
        <fullName evidence="2">CoA-binding domain-containing protein</fullName>
    </submittedName>
</protein>
<dbReference type="AlphaFoldDB" id="I8AL93"/>
<dbReference type="InterPro" id="IPR003781">
    <property type="entry name" value="CoA-bd"/>
</dbReference>
<dbReference type="SUPFAM" id="SSF51735">
    <property type="entry name" value="NAD(P)-binding Rossmann-fold domains"/>
    <property type="match status" value="1"/>
</dbReference>
<dbReference type="InterPro" id="IPR036291">
    <property type="entry name" value="NAD(P)-bd_dom_sf"/>
</dbReference>
<keyword evidence="3" id="KW-1185">Reference proteome</keyword>
<accession>I8AL93</accession>
<dbReference type="PANTHER" id="PTHR33303:SF2">
    <property type="entry name" value="COA-BINDING DOMAIN-CONTAINING PROTEIN"/>
    <property type="match status" value="1"/>
</dbReference>
<organism evidence="2 3">
    <name type="scientific">Fictibacillus macauensis ZFHKF-1</name>
    <dbReference type="NCBI Taxonomy" id="1196324"/>
    <lineage>
        <taxon>Bacteria</taxon>
        <taxon>Bacillati</taxon>
        <taxon>Bacillota</taxon>
        <taxon>Bacilli</taxon>
        <taxon>Bacillales</taxon>
        <taxon>Fictibacillaceae</taxon>
        <taxon>Fictibacillus</taxon>
    </lineage>
</organism>
<comment type="caution">
    <text evidence="2">The sequence shown here is derived from an EMBL/GenBank/DDBJ whole genome shotgun (WGS) entry which is preliminary data.</text>
</comment>
<dbReference type="SMART" id="SM00881">
    <property type="entry name" value="CoA_binding"/>
    <property type="match status" value="1"/>
</dbReference>
<sequence>MSFRNPSDSEIQAILQRKKRIAVVGLGNDVTKPVYGVSQVMQAAGYEIIPVHPKADEVLGVKAVRSLKEITGHVDIVNVFRRSEYLPQVATEAVEIGADVFWAQLGLYHEDVPEILKPHDIVCIMDRCLKIEYARLLK</sequence>
<dbReference type="PATRIC" id="fig|1196324.3.peg.757"/>
<dbReference type="OrthoDB" id="9804695at2"/>
<feature type="domain" description="CoA-binding" evidence="1">
    <location>
        <begin position="15"/>
        <end position="107"/>
    </location>
</feature>
<dbReference type="Proteomes" id="UP000004080">
    <property type="component" value="Unassembled WGS sequence"/>
</dbReference>